<reference evidence="5" key="1">
    <citation type="submission" date="2017-10" db="EMBL/GenBank/DDBJ databases">
        <authorList>
            <person name="Frank J."/>
        </authorList>
    </citation>
    <scope>NUCLEOTIDE SEQUENCE [LARGE SCALE GENOMIC DNA]</scope>
</reference>
<dbReference type="InterPro" id="IPR050469">
    <property type="entry name" value="Diguanylate_Cyclase"/>
</dbReference>
<dbReference type="InterPro" id="IPR029787">
    <property type="entry name" value="Nucleotide_cyclase"/>
</dbReference>
<dbReference type="NCBIfam" id="TIGR00254">
    <property type="entry name" value="GGDEF"/>
    <property type="match status" value="1"/>
</dbReference>
<evidence type="ECO:0000256" key="1">
    <source>
        <dbReference type="ARBA" id="ARBA00012528"/>
    </source>
</evidence>
<dbReference type="Gene3D" id="3.30.450.40">
    <property type="match status" value="1"/>
</dbReference>
<dbReference type="Gene3D" id="3.30.70.270">
    <property type="match status" value="1"/>
</dbReference>
<dbReference type="Pfam" id="PF13185">
    <property type="entry name" value="GAF_2"/>
    <property type="match status" value="1"/>
</dbReference>
<dbReference type="PROSITE" id="PS50887">
    <property type="entry name" value="GGDEF"/>
    <property type="match status" value="1"/>
</dbReference>
<sequence length="506" mass="58173">MLLNINKHHNGKYGSDKNIENSTREGAFSLYLLYLLNENLNLSIKIEELFEYTAIFLKNNLCIDDFCFMLNNGDNDELTIFKTGSDIFEAVKDVTFKKGEEYACIAAQTGKPFLLNDISKKKDQFFYKGKLENIGSFLSLPLRSKNNRMLGLLNIHKKEINAFTEEDMGLFITVALNIANTIERIELYEKAEKGAMYDDLTMLYQRKFFFDSCHLEHSKAIRHNLHFSIAMIDIDHFKYYNDTYGHLFGDEILKKLAYILKSNVRYSDIVSRYGGEEFAILLPGMDKNSATLVIDKLRDVVKRILSLEVAEGKVECVTITAGVAGYPEDGNSVKQILSVADKYLYIGKSCGRNRVVNNTLDDHQPFHQNVKKTKHSSLLSKEEVNLLLYKNVNRRISRFKTLLRVDKGINNIQCFEIKVMEDDWRICVIGDIGKGGFKGDLDFKPKLDEIFTCRVVVDSEVYLPAIFSIRIAHEKIIHKNRYEIGAEIVDGHNNWKYIFSLLTNNK</sequence>
<evidence type="ECO:0000256" key="2">
    <source>
        <dbReference type="ARBA" id="ARBA00034247"/>
    </source>
</evidence>
<dbReference type="InterPro" id="IPR003018">
    <property type="entry name" value="GAF"/>
</dbReference>
<dbReference type="Proteomes" id="UP000221734">
    <property type="component" value="Chromosome Kuenenia_stuttgartiensis_MBR1"/>
</dbReference>
<evidence type="ECO:0000313" key="4">
    <source>
        <dbReference type="EMBL" id="SOH05542.1"/>
    </source>
</evidence>
<name>A0A2C9CIJ9_KUEST</name>
<gene>
    <name evidence="4" type="ORF">KSMBR1_3064</name>
</gene>
<dbReference type="SUPFAM" id="SSF55781">
    <property type="entry name" value="GAF domain-like"/>
    <property type="match status" value="1"/>
</dbReference>
<dbReference type="Pfam" id="PF00990">
    <property type="entry name" value="GGDEF"/>
    <property type="match status" value="1"/>
</dbReference>
<evidence type="ECO:0000313" key="5">
    <source>
        <dbReference type="Proteomes" id="UP000221734"/>
    </source>
</evidence>
<dbReference type="SMART" id="SM00065">
    <property type="entry name" value="GAF"/>
    <property type="match status" value="1"/>
</dbReference>
<dbReference type="InterPro" id="IPR043128">
    <property type="entry name" value="Rev_trsase/Diguanyl_cyclase"/>
</dbReference>
<dbReference type="InterPro" id="IPR000160">
    <property type="entry name" value="GGDEF_dom"/>
</dbReference>
<dbReference type="KEGG" id="kst:KSMBR1_3064"/>
<comment type="catalytic activity">
    <reaction evidence="2">
        <text>2 GTP = 3',3'-c-di-GMP + 2 diphosphate</text>
        <dbReference type="Rhea" id="RHEA:24898"/>
        <dbReference type="ChEBI" id="CHEBI:33019"/>
        <dbReference type="ChEBI" id="CHEBI:37565"/>
        <dbReference type="ChEBI" id="CHEBI:58805"/>
        <dbReference type="EC" id="2.7.7.65"/>
    </reaction>
</comment>
<dbReference type="InterPro" id="IPR029016">
    <property type="entry name" value="GAF-like_dom_sf"/>
</dbReference>
<dbReference type="GO" id="GO:0005886">
    <property type="term" value="C:plasma membrane"/>
    <property type="evidence" value="ECO:0007669"/>
    <property type="project" value="TreeGrafter"/>
</dbReference>
<dbReference type="EC" id="2.7.7.65" evidence="1"/>
<dbReference type="PANTHER" id="PTHR45138">
    <property type="entry name" value="REGULATORY COMPONENTS OF SENSORY TRANSDUCTION SYSTEM"/>
    <property type="match status" value="1"/>
</dbReference>
<dbReference type="FunFam" id="3.30.70.270:FF:000001">
    <property type="entry name" value="Diguanylate cyclase domain protein"/>
    <property type="match status" value="1"/>
</dbReference>
<dbReference type="SUPFAM" id="SSF55073">
    <property type="entry name" value="Nucleotide cyclase"/>
    <property type="match status" value="1"/>
</dbReference>
<evidence type="ECO:0000259" key="3">
    <source>
        <dbReference type="PROSITE" id="PS50887"/>
    </source>
</evidence>
<feature type="domain" description="GGDEF" evidence="3">
    <location>
        <begin position="225"/>
        <end position="360"/>
    </location>
</feature>
<dbReference type="GO" id="GO:1902201">
    <property type="term" value="P:negative regulation of bacterial-type flagellum-dependent cell motility"/>
    <property type="evidence" value="ECO:0007669"/>
    <property type="project" value="TreeGrafter"/>
</dbReference>
<dbReference type="AlphaFoldDB" id="A0A2C9CIJ9"/>
<organism evidence="4 5">
    <name type="scientific">Kuenenia stuttgartiensis</name>
    <dbReference type="NCBI Taxonomy" id="174633"/>
    <lineage>
        <taxon>Bacteria</taxon>
        <taxon>Pseudomonadati</taxon>
        <taxon>Planctomycetota</taxon>
        <taxon>Candidatus Brocadiia</taxon>
        <taxon>Candidatus Brocadiales</taxon>
        <taxon>Candidatus Brocadiaceae</taxon>
        <taxon>Candidatus Kuenenia</taxon>
    </lineage>
</organism>
<proteinExistence type="predicted"/>
<dbReference type="RefSeq" id="WP_099326111.1">
    <property type="nucleotide sequence ID" value="NZ_LT934425.1"/>
</dbReference>
<keyword evidence="5" id="KW-1185">Reference proteome</keyword>
<dbReference type="SMART" id="SM00267">
    <property type="entry name" value="GGDEF"/>
    <property type="match status" value="1"/>
</dbReference>
<dbReference type="CDD" id="cd01949">
    <property type="entry name" value="GGDEF"/>
    <property type="match status" value="1"/>
</dbReference>
<dbReference type="GO" id="GO:0052621">
    <property type="term" value="F:diguanylate cyclase activity"/>
    <property type="evidence" value="ECO:0007669"/>
    <property type="project" value="UniProtKB-EC"/>
</dbReference>
<dbReference type="EMBL" id="LT934425">
    <property type="protein sequence ID" value="SOH05542.1"/>
    <property type="molecule type" value="Genomic_DNA"/>
</dbReference>
<dbReference type="PANTHER" id="PTHR45138:SF9">
    <property type="entry name" value="DIGUANYLATE CYCLASE DGCM-RELATED"/>
    <property type="match status" value="1"/>
</dbReference>
<protein>
    <recommendedName>
        <fullName evidence="1">diguanylate cyclase</fullName>
        <ecNumber evidence="1">2.7.7.65</ecNumber>
    </recommendedName>
</protein>
<dbReference type="OrthoDB" id="244535at2"/>
<accession>A0A2C9CIJ9</accession>
<dbReference type="GO" id="GO:0043709">
    <property type="term" value="P:cell adhesion involved in single-species biofilm formation"/>
    <property type="evidence" value="ECO:0007669"/>
    <property type="project" value="TreeGrafter"/>
</dbReference>